<dbReference type="Proteomes" id="UP001058124">
    <property type="component" value="Unassembled WGS sequence"/>
</dbReference>
<proteinExistence type="predicted"/>
<protein>
    <recommendedName>
        <fullName evidence="3">Fimbrial protein</fullName>
    </recommendedName>
</protein>
<comment type="caution">
    <text evidence="1">The sequence shown here is derived from an EMBL/GenBank/DDBJ whole genome shotgun (WGS) entry which is preliminary data.</text>
</comment>
<evidence type="ECO:0000313" key="2">
    <source>
        <dbReference type="Proteomes" id="UP001058124"/>
    </source>
</evidence>
<name>A0AAV5N7I2_9GAMM</name>
<keyword evidence="2" id="KW-1185">Reference proteome</keyword>
<reference evidence="1" key="1">
    <citation type="submission" date="2022-06" db="EMBL/GenBank/DDBJ databases">
        <title>Draft genome sequences of Leminorella grimontii str. JCM5902.</title>
        <authorList>
            <person name="Wakabayashi Y."/>
            <person name="Kojima K."/>
        </authorList>
    </citation>
    <scope>NUCLEOTIDE SEQUENCE</scope>
    <source>
        <strain evidence="1">JCM 5902</strain>
    </source>
</reference>
<organism evidence="1 2">
    <name type="scientific">Leminorella grimontii</name>
    <dbReference type="NCBI Taxonomy" id="82981"/>
    <lineage>
        <taxon>Bacteria</taxon>
        <taxon>Pseudomonadati</taxon>
        <taxon>Pseudomonadota</taxon>
        <taxon>Gammaproteobacteria</taxon>
        <taxon>Enterobacterales</taxon>
        <taxon>Budviciaceae</taxon>
        <taxon>Leminorella</taxon>
    </lineage>
</organism>
<gene>
    <name evidence="1" type="ORF">SOASR030_27940</name>
</gene>
<dbReference type="EMBL" id="BRLH01000007">
    <property type="protein sequence ID" value="GKX56682.1"/>
    <property type="molecule type" value="Genomic_DNA"/>
</dbReference>
<evidence type="ECO:0008006" key="3">
    <source>
        <dbReference type="Google" id="ProtNLM"/>
    </source>
</evidence>
<evidence type="ECO:0000313" key="1">
    <source>
        <dbReference type="EMBL" id="GKX56682.1"/>
    </source>
</evidence>
<dbReference type="RefSeq" id="WP_134389205.1">
    <property type="nucleotide sequence ID" value="NZ_BRLH01000007.1"/>
</dbReference>
<sequence length="85" mass="9300">MLNSSKRRQRRINGLRPLLGMGLLLCAGGVNATTLNFSPIWSSSSQIAANCSFSYPTLLRSDIKKSGSTYTGQVTGRVNMFVTYH</sequence>
<accession>A0AAV5N7I2</accession>
<dbReference type="AlphaFoldDB" id="A0AAV5N7I2"/>